<dbReference type="InterPro" id="IPR013783">
    <property type="entry name" value="Ig-like_fold"/>
</dbReference>
<dbReference type="Gene3D" id="3.20.20.300">
    <property type="entry name" value="Glycoside hydrolase, family 3, N-terminal domain"/>
    <property type="match status" value="1"/>
</dbReference>
<dbReference type="Gene3D" id="2.60.40.10">
    <property type="entry name" value="Immunoglobulins"/>
    <property type="match status" value="1"/>
</dbReference>
<dbReference type="PANTHER" id="PTHR30620:SF16">
    <property type="entry name" value="LYSOSOMAL BETA GLUCOSIDASE"/>
    <property type="match status" value="1"/>
</dbReference>
<organism evidence="9 10">
    <name type="scientific">Pandoraea pulmonicola</name>
    <dbReference type="NCBI Taxonomy" id="93221"/>
    <lineage>
        <taxon>Bacteria</taxon>
        <taxon>Pseudomonadati</taxon>
        <taxon>Pseudomonadota</taxon>
        <taxon>Betaproteobacteria</taxon>
        <taxon>Burkholderiales</taxon>
        <taxon>Burkholderiaceae</taxon>
        <taxon>Pandoraea</taxon>
    </lineage>
</organism>
<feature type="domain" description="Fibronectin type III-like" evidence="8">
    <location>
        <begin position="727"/>
        <end position="796"/>
    </location>
</feature>
<dbReference type="NCBIfam" id="NF011678">
    <property type="entry name" value="PRK15098.1"/>
    <property type="match status" value="1"/>
</dbReference>
<reference evidence="9" key="1">
    <citation type="submission" date="2016-11" db="EMBL/GenBank/DDBJ databases">
        <title>Complete Genome Sequencing of Pandoraea pulmonicola DSM 16583.</title>
        <authorList>
            <person name="Chan K.-G."/>
        </authorList>
    </citation>
    <scope>NUCLEOTIDE SEQUENCE</scope>
    <source>
        <strain evidence="9">DSM 16583</strain>
    </source>
</reference>
<evidence type="ECO:0000256" key="2">
    <source>
        <dbReference type="ARBA" id="ARBA00005336"/>
    </source>
</evidence>
<evidence type="ECO:0000256" key="4">
    <source>
        <dbReference type="ARBA" id="ARBA00022729"/>
    </source>
</evidence>
<protein>
    <recommendedName>
        <fullName evidence="3">beta-glucosidase</fullName>
        <ecNumber evidence="3">3.2.1.21</ecNumber>
    </recommendedName>
</protein>
<evidence type="ECO:0000256" key="1">
    <source>
        <dbReference type="ARBA" id="ARBA00000448"/>
    </source>
</evidence>
<keyword evidence="4" id="KW-0732">Signal</keyword>
<evidence type="ECO:0000256" key="6">
    <source>
        <dbReference type="ARBA" id="ARBA00023295"/>
    </source>
</evidence>
<keyword evidence="10" id="KW-1185">Reference proteome</keyword>
<evidence type="ECO:0000313" key="9">
    <source>
        <dbReference type="EMBL" id="AJC21016.1"/>
    </source>
</evidence>
<dbReference type="Pfam" id="PF01915">
    <property type="entry name" value="Glyco_hydro_3_C"/>
    <property type="match status" value="1"/>
</dbReference>
<dbReference type="Pfam" id="PF14310">
    <property type="entry name" value="Fn3-like"/>
    <property type="match status" value="1"/>
</dbReference>
<dbReference type="Pfam" id="PF00933">
    <property type="entry name" value="Glyco_hydro_3"/>
    <property type="match status" value="1"/>
</dbReference>
<keyword evidence="5 7" id="KW-0378">Hydrolase</keyword>
<evidence type="ECO:0000256" key="5">
    <source>
        <dbReference type="ARBA" id="ARBA00022801"/>
    </source>
</evidence>
<evidence type="ECO:0000256" key="7">
    <source>
        <dbReference type="RuleBase" id="RU361161"/>
    </source>
</evidence>
<comment type="catalytic activity">
    <reaction evidence="1">
        <text>Hydrolysis of terminal, non-reducing beta-D-glucosyl residues with release of beta-D-glucose.</text>
        <dbReference type="EC" id="3.2.1.21"/>
    </reaction>
</comment>
<dbReference type="SUPFAM" id="SSF51445">
    <property type="entry name" value="(Trans)glycosidases"/>
    <property type="match status" value="1"/>
</dbReference>
<evidence type="ECO:0000313" key="10">
    <source>
        <dbReference type="Proteomes" id="UP000035086"/>
    </source>
</evidence>
<dbReference type="Gene3D" id="3.40.50.1700">
    <property type="entry name" value="Glycoside hydrolase family 3 C-terminal domain"/>
    <property type="match status" value="1"/>
</dbReference>
<dbReference type="SUPFAM" id="SSF52279">
    <property type="entry name" value="Beta-D-glucan exohydrolase, C-terminal domain"/>
    <property type="match status" value="1"/>
</dbReference>
<dbReference type="PRINTS" id="PR00133">
    <property type="entry name" value="GLHYDRLASE3"/>
</dbReference>
<keyword evidence="6 7" id="KW-0326">Glycosidase</keyword>
<evidence type="ECO:0000256" key="3">
    <source>
        <dbReference type="ARBA" id="ARBA00012744"/>
    </source>
</evidence>
<dbReference type="InterPro" id="IPR051915">
    <property type="entry name" value="Cellulose_Degrad_GH3"/>
</dbReference>
<dbReference type="InterPro" id="IPR002772">
    <property type="entry name" value="Glyco_hydro_3_C"/>
</dbReference>
<dbReference type="InterPro" id="IPR036962">
    <property type="entry name" value="Glyco_hydro_3_N_sf"/>
</dbReference>
<gene>
    <name evidence="9" type="ORF">RO07_12055</name>
</gene>
<name>A0ABN4ENH9_PANPU</name>
<dbReference type="InterPro" id="IPR036881">
    <property type="entry name" value="Glyco_hydro_3_C_sf"/>
</dbReference>
<dbReference type="EMBL" id="CP010310">
    <property type="protein sequence ID" value="AJC21016.1"/>
    <property type="molecule type" value="Genomic_DNA"/>
</dbReference>
<dbReference type="PROSITE" id="PS00775">
    <property type="entry name" value="GLYCOSYL_HYDROL_F3"/>
    <property type="match status" value="1"/>
</dbReference>
<accession>A0ABN4ENH9</accession>
<dbReference type="SMART" id="SM01217">
    <property type="entry name" value="Fn3_like"/>
    <property type="match status" value="1"/>
</dbReference>
<sequence length="807" mass="87406">MCVLRRAPGPCRVVGQRVAVTVRRASLDRFVMRMFSALAFAASLVVAPAFADAPVAGNTPVAMPSAAAKQAFIDELVARMTLDEKIGQLRLISIGADMPQARLIEEIAAGRVGGTFNSVTPADNRPLQDAAVKQSRLKIPIFFAYDVVHGHRTVFPISLGLASSWDMSVVKNAARVAAVEASADGLDATFAPMVDISRDPRWGRTSEGFGEDPYLVSQCARASVQGFQGTSPANPDSLMAFVKHFALYGAVEGGRDYNVVDMSPMRMYQDYLPPYRAGLDAGAGGVMIALNSINGTPATSNKWLLRDLLRDEWGFKGVTVSDHGAIEELMRHGVAKDGREAAKLAIEAGVDMSMADVQYLKQLPDLVKSGEVPMRDIDSAVREVLGAKYDMGLFADPYRRIGRIGGDAAHDPKDVNAESRLHREAARDAARKSIVLLENRHDTLPLRKAGKVAVIGPLADAKIDIMGSWSAAGKSAQAVTLLQGVRDALGAQARVTYARGANVTDDPRVVEYLNFLDWDNPEVVQDKRTPQQMIDEAVQVARDADTLIVAVGESRGMSHEASSRTSLSLPGSQLALLQALKATGKPLVVVLMNGRPLDLNWPQANADAMLETWYTGTEGGHAIADVLFGDYNPSGKLPMSFPRSIGQIPTYYNQLRIGRPFTPGKPANYTSQYFEEDSGPLYAFGYGLSYTSFEVSKVKLSAKTLARGGKLDASVTVRNTGKREGETVVQLYLQDVAASIVRPNKELKGFQKVSLKPGESRTVHFTIEEGLLKFYNAKLQYVAEPGDFNVQIGLDSQHVEQATFTLQ</sequence>
<proteinExistence type="inferred from homology"/>
<dbReference type="Proteomes" id="UP000035086">
    <property type="component" value="Chromosome"/>
</dbReference>
<dbReference type="PANTHER" id="PTHR30620">
    <property type="entry name" value="PERIPLASMIC BETA-GLUCOSIDASE-RELATED"/>
    <property type="match status" value="1"/>
</dbReference>
<comment type="similarity">
    <text evidence="2 7">Belongs to the glycosyl hydrolase 3 family.</text>
</comment>
<dbReference type="InterPro" id="IPR019800">
    <property type="entry name" value="Glyco_hydro_3_AS"/>
</dbReference>
<dbReference type="EC" id="3.2.1.21" evidence="3"/>
<dbReference type="InterPro" id="IPR017853">
    <property type="entry name" value="GH"/>
</dbReference>
<dbReference type="InterPro" id="IPR001764">
    <property type="entry name" value="Glyco_hydro_3_N"/>
</dbReference>
<dbReference type="InterPro" id="IPR026891">
    <property type="entry name" value="Fn3-like"/>
</dbReference>
<evidence type="ECO:0000259" key="8">
    <source>
        <dbReference type="SMART" id="SM01217"/>
    </source>
</evidence>